<proteinExistence type="predicted"/>
<sequence>MAILIAGASNLLLPVRETLPPFTRQMSSTLLQQHQSTITGFKLTPPTSMPMQWEHLRQDG</sequence>
<accession>A0A9P6STJ2</accession>
<gene>
    <name evidence="1" type="ORF">BGZ65_003392</name>
</gene>
<name>A0A9P6STJ2_9FUNG</name>
<dbReference type="AlphaFoldDB" id="A0A9P6STJ2"/>
<comment type="caution">
    <text evidence="1">The sequence shown here is derived from an EMBL/GenBank/DDBJ whole genome shotgun (WGS) entry which is preliminary data.</text>
</comment>
<evidence type="ECO:0000313" key="2">
    <source>
        <dbReference type="Proteomes" id="UP000749646"/>
    </source>
</evidence>
<reference evidence="1" key="1">
    <citation type="journal article" date="2020" name="Fungal Divers.">
        <title>Resolving the Mortierellaceae phylogeny through synthesis of multi-gene phylogenetics and phylogenomics.</title>
        <authorList>
            <person name="Vandepol N."/>
            <person name="Liber J."/>
            <person name="Desiro A."/>
            <person name="Na H."/>
            <person name="Kennedy M."/>
            <person name="Barry K."/>
            <person name="Grigoriev I.V."/>
            <person name="Miller A.N."/>
            <person name="O'Donnell K."/>
            <person name="Stajich J.E."/>
            <person name="Bonito G."/>
        </authorList>
    </citation>
    <scope>NUCLEOTIDE SEQUENCE</scope>
    <source>
        <strain evidence="1">MES-2147</strain>
    </source>
</reference>
<organism evidence="1 2">
    <name type="scientific">Modicella reniformis</name>
    <dbReference type="NCBI Taxonomy" id="1440133"/>
    <lineage>
        <taxon>Eukaryota</taxon>
        <taxon>Fungi</taxon>
        <taxon>Fungi incertae sedis</taxon>
        <taxon>Mucoromycota</taxon>
        <taxon>Mortierellomycotina</taxon>
        <taxon>Mortierellomycetes</taxon>
        <taxon>Mortierellales</taxon>
        <taxon>Mortierellaceae</taxon>
        <taxon>Modicella</taxon>
    </lineage>
</organism>
<dbReference type="Proteomes" id="UP000749646">
    <property type="component" value="Unassembled WGS sequence"/>
</dbReference>
<keyword evidence="2" id="KW-1185">Reference proteome</keyword>
<evidence type="ECO:0000313" key="1">
    <source>
        <dbReference type="EMBL" id="KAG0001546.1"/>
    </source>
</evidence>
<dbReference type="EMBL" id="JAAAHW010000520">
    <property type="protein sequence ID" value="KAG0001546.1"/>
    <property type="molecule type" value="Genomic_DNA"/>
</dbReference>
<protein>
    <submittedName>
        <fullName evidence="1">Uncharacterized protein</fullName>
    </submittedName>
</protein>
<feature type="non-terminal residue" evidence="1">
    <location>
        <position position="60"/>
    </location>
</feature>